<dbReference type="PATRIC" id="fig|888050.3.peg.1082"/>
<keyword evidence="3" id="KW-1185">Reference proteome</keyword>
<dbReference type="Proteomes" id="UP000013015">
    <property type="component" value="Unassembled WGS sequence"/>
</dbReference>
<name>N6X3U8_9ACTO</name>
<evidence type="ECO:0000313" key="3">
    <source>
        <dbReference type="Proteomes" id="UP000013015"/>
    </source>
</evidence>
<comment type="caution">
    <text evidence="2">The sequence shown here is derived from an EMBL/GenBank/DDBJ whole genome shotgun (WGS) entry which is preliminary data.</text>
</comment>
<dbReference type="EMBL" id="AQHZ01000018">
    <property type="protein sequence ID" value="ENO18112.1"/>
    <property type="molecule type" value="Genomic_DNA"/>
</dbReference>
<evidence type="ECO:0000313" key="2">
    <source>
        <dbReference type="EMBL" id="ENO18112.1"/>
    </source>
</evidence>
<feature type="transmembrane region" description="Helical" evidence="1">
    <location>
        <begin position="13"/>
        <end position="36"/>
    </location>
</feature>
<protein>
    <submittedName>
        <fullName evidence="2">Uncharacterized protein</fullName>
    </submittedName>
</protein>
<organism evidence="2 3">
    <name type="scientific">Schaalia cardiffensis F0333</name>
    <dbReference type="NCBI Taxonomy" id="888050"/>
    <lineage>
        <taxon>Bacteria</taxon>
        <taxon>Bacillati</taxon>
        <taxon>Actinomycetota</taxon>
        <taxon>Actinomycetes</taxon>
        <taxon>Actinomycetales</taxon>
        <taxon>Actinomycetaceae</taxon>
        <taxon>Schaalia</taxon>
    </lineage>
</organism>
<proteinExistence type="predicted"/>
<dbReference type="HOGENOM" id="CLU_2303913_0_0_11"/>
<evidence type="ECO:0000256" key="1">
    <source>
        <dbReference type="SAM" id="Phobius"/>
    </source>
</evidence>
<sequence length="107" mass="12073">MADCYQGLTDMDFIVPLLVYGVPLAAIFGIATWAVHHNNPRKASQRDHYRSAYGLSLERMLAENPVERAEVLQVRDSSKSGEMAAVRYVIKWDPIPLEIAIQFVRAL</sequence>
<reference evidence="2 3" key="1">
    <citation type="submission" date="2013-03" db="EMBL/GenBank/DDBJ databases">
        <title>Reference genome for the Human Microbiome Project.</title>
        <authorList>
            <person name="Aqrawi P."/>
            <person name="Ayvaz T."/>
            <person name="Bess C."/>
            <person name="Blankenburg K."/>
            <person name="Coyle M."/>
            <person name="Deng J."/>
            <person name="Forbes L."/>
            <person name="Fowler G."/>
            <person name="Francisco L."/>
            <person name="Fu Q."/>
            <person name="Gibbs R."/>
            <person name="Gross S."/>
            <person name="Gubbala S."/>
            <person name="Hale W."/>
            <person name="Hemphill L."/>
            <person name="Highlander S."/>
            <person name="Hirani K."/>
            <person name="Jackson L."/>
            <person name="Jakkamsetti A."/>
            <person name="Javaid M."/>
            <person name="Jayaseelan J.C."/>
            <person name="Jiang H."/>
            <person name="Joshi V."/>
            <person name="Korchina V."/>
            <person name="Kovar C."/>
            <person name="Lara F."/>
            <person name="Lee S."/>
            <person name="Liu Y."/>
            <person name="Mata R."/>
            <person name="Mathew T."/>
            <person name="Munidasa M."/>
            <person name="Muzny D."/>
            <person name="Nazareth L."/>
            <person name="Ngo R."/>
            <person name="Nguyen L."/>
            <person name="Nguyen N."/>
            <person name="Okwuonu G."/>
            <person name="Ongeri F."/>
            <person name="Palculict T."/>
            <person name="Patil S."/>
            <person name="Petrosino J."/>
            <person name="Pham C."/>
            <person name="Pham P."/>
            <person name="Pu L.-L."/>
            <person name="Qin X."/>
            <person name="Qu J."/>
            <person name="Reid J."/>
            <person name="Ross M."/>
            <person name="Ruth R."/>
            <person name="Saada N."/>
            <person name="San Lucas F."/>
            <person name="Santibanez J."/>
            <person name="Shang Y."/>
            <person name="Simmons D."/>
            <person name="Song X.-Z."/>
            <person name="Tang L.-Y."/>
            <person name="Thornton R."/>
            <person name="Warren J."/>
            <person name="Weissenberger G."/>
            <person name="Wilczek-Boney K."/>
            <person name="Worley K."/>
            <person name="Youmans B."/>
            <person name="Zhang J."/>
            <person name="Zhang L."/>
            <person name="Zhao Z."/>
            <person name="Zhou C."/>
            <person name="Zhu D."/>
            <person name="Zhu Y."/>
        </authorList>
    </citation>
    <scope>NUCLEOTIDE SEQUENCE [LARGE SCALE GENOMIC DNA]</scope>
    <source>
        <strain evidence="2 3">F0333</strain>
    </source>
</reference>
<keyword evidence="1" id="KW-0812">Transmembrane</keyword>
<keyword evidence="1" id="KW-1133">Transmembrane helix</keyword>
<accession>N6X3U8</accession>
<keyword evidence="1" id="KW-0472">Membrane</keyword>
<gene>
    <name evidence="2" type="ORF">HMPREF9004_1143</name>
</gene>
<dbReference type="eggNOG" id="ENOG5030S8J">
    <property type="taxonomic scope" value="Bacteria"/>
</dbReference>
<dbReference type="AlphaFoldDB" id="N6X3U8"/>